<gene>
    <name evidence="5" type="ORF">PITCH_A290028</name>
</gene>
<dbReference type="SUPFAM" id="SSF49764">
    <property type="entry name" value="HSP20-like chaperones"/>
    <property type="match status" value="1"/>
</dbReference>
<evidence type="ECO:0000256" key="1">
    <source>
        <dbReference type="PROSITE-ProRule" id="PRU00285"/>
    </source>
</evidence>
<name>A0A445MYP2_9BACT</name>
<dbReference type="InterPro" id="IPR031107">
    <property type="entry name" value="Small_HSP"/>
</dbReference>
<dbReference type="Pfam" id="PF00011">
    <property type="entry name" value="HSP20"/>
    <property type="match status" value="1"/>
</dbReference>
<accession>A0A445MYP2</accession>
<reference evidence="5" key="1">
    <citation type="submission" date="2018-01" db="EMBL/GenBank/DDBJ databases">
        <authorList>
            <person name="Regsiter A."/>
            <person name="William W."/>
        </authorList>
    </citation>
    <scope>NUCLEOTIDE SEQUENCE</scope>
    <source>
        <strain evidence="5">TRIP AH-1</strain>
    </source>
</reference>
<evidence type="ECO:0000259" key="3">
    <source>
        <dbReference type="PROSITE" id="PS01031"/>
    </source>
</evidence>
<sequence length="147" mass="16627">MPDLIVWKDQEFDKLRREMDRIFDKAWGDLGLTGLSTSGTGIPDVDLTETRDRIEITAEIPGIDPKDIKIDINESDLTINIESKVKRVTGGKGLVKTQHSYQSFSRTIRLPSRIKVDDVKASYKGGVLNINMPKQKVKKYRVLKIGI</sequence>
<dbReference type="PANTHER" id="PTHR11527">
    <property type="entry name" value="HEAT-SHOCK PROTEIN 20 FAMILY MEMBER"/>
    <property type="match status" value="1"/>
</dbReference>
<dbReference type="InterPro" id="IPR007052">
    <property type="entry name" value="CS_dom"/>
</dbReference>
<dbReference type="PROSITE" id="PS51203">
    <property type="entry name" value="CS"/>
    <property type="match status" value="1"/>
</dbReference>
<dbReference type="InterPro" id="IPR002068">
    <property type="entry name" value="A-crystallin/Hsp20_dom"/>
</dbReference>
<dbReference type="InterPro" id="IPR008978">
    <property type="entry name" value="HSP20-like_chaperone"/>
</dbReference>
<keyword evidence="5" id="KW-0346">Stress response</keyword>
<dbReference type="EMBL" id="OJIN01000169">
    <property type="protein sequence ID" value="SPD74644.1"/>
    <property type="molecule type" value="Genomic_DNA"/>
</dbReference>
<evidence type="ECO:0000256" key="2">
    <source>
        <dbReference type="RuleBase" id="RU003616"/>
    </source>
</evidence>
<protein>
    <submittedName>
        <fullName evidence="5">Heat shock protein Hsp20</fullName>
    </submittedName>
</protein>
<evidence type="ECO:0000259" key="4">
    <source>
        <dbReference type="PROSITE" id="PS51203"/>
    </source>
</evidence>
<feature type="domain" description="CS" evidence="4">
    <location>
        <begin position="40"/>
        <end position="144"/>
    </location>
</feature>
<comment type="similarity">
    <text evidence="1 2">Belongs to the small heat shock protein (HSP20) family.</text>
</comment>
<dbReference type="Gene3D" id="2.60.40.790">
    <property type="match status" value="1"/>
</dbReference>
<organism evidence="5">
    <name type="scientific">uncultured Desulfobacterium sp</name>
    <dbReference type="NCBI Taxonomy" id="201089"/>
    <lineage>
        <taxon>Bacteria</taxon>
        <taxon>Pseudomonadati</taxon>
        <taxon>Thermodesulfobacteriota</taxon>
        <taxon>Desulfobacteria</taxon>
        <taxon>Desulfobacterales</taxon>
        <taxon>Desulfobacteriaceae</taxon>
        <taxon>Desulfobacterium</taxon>
        <taxon>environmental samples</taxon>
    </lineage>
</organism>
<dbReference type="CDD" id="cd06464">
    <property type="entry name" value="ACD_sHsps-like"/>
    <property type="match status" value="1"/>
</dbReference>
<proteinExistence type="inferred from homology"/>
<dbReference type="AlphaFoldDB" id="A0A445MYP2"/>
<dbReference type="PROSITE" id="PS01031">
    <property type="entry name" value="SHSP"/>
    <property type="match status" value="1"/>
</dbReference>
<feature type="domain" description="SHSP" evidence="3">
    <location>
        <begin position="36"/>
        <end position="147"/>
    </location>
</feature>
<evidence type="ECO:0000313" key="5">
    <source>
        <dbReference type="EMBL" id="SPD74644.1"/>
    </source>
</evidence>